<dbReference type="Proteomes" id="UP000190541">
    <property type="component" value="Unassembled WGS sequence"/>
</dbReference>
<dbReference type="AlphaFoldDB" id="A0A1T5CAZ4"/>
<dbReference type="EMBL" id="FUYS01000004">
    <property type="protein sequence ID" value="SKB56516.1"/>
    <property type="molecule type" value="Genomic_DNA"/>
</dbReference>
<name>A0A1T5CAZ4_9SPHI</name>
<organism evidence="1 2">
    <name type="scientific">Parapedobacter luteus</name>
    <dbReference type="NCBI Taxonomy" id="623280"/>
    <lineage>
        <taxon>Bacteria</taxon>
        <taxon>Pseudomonadati</taxon>
        <taxon>Bacteroidota</taxon>
        <taxon>Sphingobacteriia</taxon>
        <taxon>Sphingobacteriales</taxon>
        <taxon>Sphingobacteriaceae</taxon>
        <taxon>Parapedobacter</taxon>
    </lineage>
</organism>
<gene>
    <name evidence="1" type="ORF">SAMN05660226_02014</name>
</gene>
<sequence>MYEATFLGLLRKKDMKTTFLNPTNPIHDSHFCSGSHSGSVFNKVDVLWGGALHSRDFFKHTQ</sequence>
<protein>
    <submittedName>
        <fullName evidence="1">Uncharacterized protein</fullName>
    </submittedName>
</protein>
<evidence type="ECO:0000313" key="1">
    <source>
        <dbReference type="EMBL" id="SKB56516.1"/>
    </source>
</evidence>
<accession>A0A1T5CAZ4</accession>
<keyword evidence="2" id="KW-1185">Reference proteome</keyword>
<dbReference type="STRING" id="623280.SAMN05660226_02014"/>
<reference evidence="1 2" key="1">
    <citation type="submission" date="2017-02" db="EMBL/GenBank/DDBJ databases">
        <authorList>
            <person name="Peterson S.W."/>
        </authorList>
    </citation>
    <scope>NUCLEOTIDE SEQUENCE [LARGE SCALE GENOMIC DNA]</scope>
    <source>
        <strain evidence="1 2">DSM 22899</strain>
    </source>
</reference>
<evidence type="ECO:0000313" key="2">
    <source>
        <dbReference type="Proteomes" id="UP000190541"/>
    </source>
</evidence>
<proteinExistence type="predicted"/>